<dbReference type="InterPro" id="IPR051164">
    <property type="entry name" value="NmrA-like_oxidored"/>
</dbReference>
<evidence type="ECO:0000256" key="1">
    <source>
        <dbReference type="ARBA" id="ARBA00006328"/>
    </source>
</evidence>
<dbReference type="PANTHER" id="PTHR42748">
    <property type="entry name" value="NITROGEN METABOLITE REPRESSION PROTEIN NMRA FAMILY MEMBER"/>
    <property type="match status" value="1"/>
</dbReference>
<comment type="similarity">
    <text evidence="1">Belongs to the NmrA-type oxidoreductase family.</text>
</comment>
<feature type="domain" description="NmrA-like" evidence="3">
    <location>
        <begin position="3"/>
        <end position="121"/>
    </location>
</feature>
<organism evidence="4 5">
    <name type="scientific">Mucilaginibacter litoreus</name>
    <dbReference type="NCBI Taxonomy" id="1048221"/>
    <lineage>
        <taxon>Bacteria</taxon>
        <taxon>Pseudomonadati</taxon>
        <taxon>Bacteroidota</taxon>
        <taxon>Sphingobacteriia</taxon>
        <taxon>Sphingobacteriales</taxon>
        <taxon>Sphingobacteriaceae</taxon>
        <taxon>Mucilaginibacter</taxon>
    </lineage>
</organism>
<evidence type="ECO:0000313" key="4">
    <source>
        <dbReference type="EMBL" id="MFD0795444.1"/>
    </source>
</evidence>
<name>A0ABW3AXB6_9SPHI</name>
<evidence type="ECO:0000259" key="3">
    <source>
        <dbReference type="Pfam" id="PF05368"/>
    </source>
</evidence>
<accession>A0ABW3AXB6</accession>
<dbReference type="Pfam" id="PF05368">
    <property type="entry name" value="NmrA"/>
    <property type="match status" value="1"/>
</dbReference>
<evidence type="ECO:0000256" key="2">
    <source>
        <dbReference type="ARBA" id="ARBA00022857"/>
    </source>
</evidence>
<dbReference type="InterPro" id="IPR008030">
    <property type="entry name" value="NmrA-like"/>
</dbReference>
<dbReference type="InterPro" id="IPR036291">
    <property type="entry name" value="NAD(P)-bd_dom_sf"/>
</dbReference>
<protein>
    <submittedName>
        <fullName evidence="4">NmrA family NAD(P)-binding protein</fullName>
    </submittedName>
</protein>
<gene>
    <name evidence="4" type="ORF">ACFQZX_17615</name>
</gene>
<proteinExistence type="inferred from homology"/>
<sequence length="140" mass="14861">MSKQKITVCGATGNQGGAVVTELLMQEKYAVTALTRDPGSAAARSLAVRGAHIVKADLRDMNSLKAAFNGADGIFGLTQPWNYELGCFDINAEIRQAKNIIWAAKAAGVPGIVFSTILNLSATISKVPWIDCDEDHPDVS</sequence>
<dbReference type="SUPFAM" id="SSF51735">
    <property type="entry name" value="NAD(P)-binding Rossmann-fold domains"/>
    <property type="match status" value="1"/>
</dbReference>
<dbReference type="Gene3D" id="3.40.50.720">
    <property type="entry name" value="NAD(P)-binding Rossmann-like Domain"/>
    <property type="match status" value="1"/>
</dbReference>
<dbReference type="Proteomes" id="UP001597010">
    <property type="component" value="Unassembled WGS sequence"/>
</dbReference>
<dbReference type="EMBL" id="JBHTHZ010000014">
    <property type="protein sequence ID" value="MFD0795444.1"/>
    <property type="molecule type" value="Genomic_DNA"/>
</dbReference>
<reference evidence="5" key="1">
    <citation type="journal article" date="2019" name="Int. J. Syst. Evol. Microbiol.">
        <title>The Global Catalogue of Microorganisms (GCM) 10K type strain sequencing project: providing services to taxonomists for standard genome sequencing and annotation.</title>
        <authorList>
            <consortium name="The Broad Institute Genomics Platform"/>
            <consortium name="The Broad Institute Genome Sequencing Center for Infectious Disease"/>
            <person name="Wu L."/>
            <person name="Ma J."/>
        </authorList>
    </citation>
    <scope>NUCLEOTIDE SEQUENCE [LARGE SCALE GENOMIC DNA]</scope>
    <source>
        <strain evidence="5">CCUG 61484</strain>
    </source>
</reference>
<keyword evidence="2" id="KW-0521">NADP</keyword>
<comment type="caution">
    <text evidence="4">The sequence shown here is derived from an EMBL/GenBank/DDBJ whole genome shotgun (WGS) entry which is preliminary data.</text>
</comment>
<dbReference type="RefSeq" id="WP_377117851.1">
    <property type="nucleotide sequence ID" value="NZ_JBHTHZ010000014.1"/>
</dbReference>
<keyword evidence="5" id="KW-1185">Reference proteome</keyword>
<dbReference type="PANTHER" id="PTHR42748:SF7">
    <property type="entry name" value="NMRA LIKE REDOX SENSOR 1-RELATED"/>
    <property type="match status" value="1"/>
</dbReference>
<evidence type="ECO:0000313" key="5">
    <source>
        <dbReference type="Proteomes" id="UP001597010"/>
    </source>
</evidence>